<dbReference type="Gene3D" id="3.40.630.10">
    <property type="entry name" value="Zn peptidases"/>
    <property type="match status" value="1"/>
</dbReference>
<dbReference type="Proteomes" id="UP000218387">
    <property type="component" value="Chromosome"/>
</dbReference>
<dbReference type="InterPro" id="IPR002933">
    <property type="entry name" value="Peptidase_M20"/>
</dbReference>
<keyword evidence="4" id="KW-0378">Hydrolase</keyword>
<dbReference type="PROSITE" id="PS00758">
    <property type="entry name" value="ARGE_DAPE_CPG2_1"/>
    <property type="match status" value="1"/>
</dbReference>
<dbReference type="Gene3D" id="1.10.150.900">
    <property type="match status" value="1"/>
</dbReference>
<dbReference type="GO" id="GO:0008233">
    <property type="term" value="F:peptidase activity"/>
    <property type="evidence" value="ECO:0007669"/>
    <property type="project" value="UniProtKB-KW"/>
</dbReference>
<keyword evidence="2" id="KW-0645">Protease</keyword>
<evidence type="ECO:0000313" key="8">
    <source>
        <dbReference type="Proteomes" id="UP000218387"/>
    </source>
</evidence>
<dbReference type="GO" id="GO:0046872">
    <property type="term" value="F:metal ion binding"/>
    <property type="evidence" value="ECO:0007669"/>
    <property type="project" value="UniProtKB-KW"/>
</dbReference>
<protein>
    <recommendedName>
        <fullName evidence="6">Peptidase M20 dimerisation domain-containing protein</fullName>
    </recommendedName>
</protein>
<dbReference type="SUPFAM" id="SSF55031">
    <property type="entry name" value="Bacterial exopeptidase dimerisation domain"/>
    <property type="match status" value="1"/>
</dbReference>
<dbReference type="GO" id="GO:0006508">
    <property type="term" value="P:proteolysis"/>
    <property type="evidence" value="ECO:0007669"/>
    <property type="project" value="UniProtKB-KW"/>
</dbReference>
<dbReference type="RefSeq" id="WP_074618228.1">
    <property type="nucleotide sequence ID" value="NZ_CP029487.1"/>
</dbReference>
<dbReference type="InterPro" id="IPR011650">
    <property type="entry name" value="Peptidase_M20_dimer"/>
</dbReference>
<accession>A0A4P9C3G5</accession>
<dbReference type="Pfam" id="PF07687">
    <property type="entry name" value="M20_dimer"/>
    <property type="match status" value="1"/>
</dbReference>
<name>A0A4P9C3G5_EUBML</name>
<dbReference type="Pfam" id="PF01546">
    <property type="entry name" value="Peptidase_M20"/>
    <property type="match status" value="1"/>
</dbReference>
<keyword evidence="5" id="KW-0862">Zinc</keyword>
<dbReference type="PANTHER" id="PTHR45962">
    <property type="entry name" value="N-FATTY-ACYL-AMINO ACID SYNTHASE/HYDROLASE PM20D1"/>
    <property type="match status" value="1"/>
</dbReference>
<dbReference type="PANTHER" id="PTHR45962:SF1">
    <property type="entry name" value="N-FATTY-ACYL-AMINO ACID SYNTHASE_HYDROLASE PM20D1"/>
    <property type="match status" value="1"/>
</dbReference>
<evidence type="ECO:0000259" key="6">
    <source>
        <dbReference type="Pfam" id="PF07687"/>
    </source>
</evidence>
<dbReference type="KEGG" id="emt:CPZ25_000270"/>
<sequence>MNTTLTLNKAIQNLSKAIQIKTISNRPGRAPDYQPFDDFIVFLKEAYPICHEHLEHTRVNNYGLVYRLKGKNREARPLLFLGHYDVVPTDPGSESRWTYPPFSGAVADGYIWGRGALDDKFQIIALFEALERFITMEQQPERDVYLAFGFDEEVGGNLGASRIASFFKSQNIQFECVLDEGGMCIENLFPQIDRPMATVGVGEKGQANLKVTFSQKGGHSAVPSPGSAIHQLSRLLVSIEDHPMPPHLTEPVKQLLKKVSPDVHGRKRRFYDHIELLKPALYKELSKVPMTNAMIRSTIAPTILQGSDMANVVPGEASAILNCRMLQGDNVEDMIRHITKLCGKKKPDFEILMNHPPSVFSETDTQAYRHLEACISVIFPGAETTPSISLGGTDARKYDIVSKNIYRFTPVQVTKNERDAMHNVNERISIENLGRAITFYTTFIQNYQ</sequence>
<evidence type="ECO:0000256" key="2">
    <source>
        <dbReference type="ARBA" id="ARBA00022670"/>
    </source>
</evidence>
<reference evidence="7 8" key="1">
    <citation type="submission" date="2018-05" db="EMBL/GenBank/DDBJ databases">
        <title>Genome comparison of Eubacterium sp.</title>
        <authorList>
            <person name="Feng Y."/>
            <person name="Sanchez-Andrea I."/>
            <person name="Stams A.J.M."/>
            <person name="De Vos W.M."/>
        </authorList>
    </citation>
    <scope>NUCLEOTIDE SEQUENCE [LARGE SCALE GENOMIC DNA]</scope>
    <source>
        <strain evidence="7 8">YI</strain>
    </source>
</reference>
<dbReference type="InterPro" id="IPR036264">
    <property type="entry name" value="Bact_exopeptidase_dim_dom"/>
</dbReference>
<evidence type="ECO:0000256" key="5">
    <source>
        <dbReference type="ARBA" id="ARBA00022833"/>
    </source>
</evidence>
<evidence type="ECO:0000256" key="1">
    <source>
        <dbReference type="ARBA" id="ARBA00006247"/>
    </source>
</evidence>
<organism evidence="7 8">
    <name type="scientific">Eubacterium maltosivorans</name>
    <dbReference type="NCBI Taxonomy" id="2041044"/>
    <lineage>
        <taxon>Bacteria</taxon>
        <taxon>Bacillati</taxon>
        <taxon>Bacillota</taxon>
        <taxon>Clostridia</taxon>
        <taxon>Eubacteriales</taxon>
        <taxon>Eubacteriaceae</taxon>
        <taxon>Eubacterium</taxon>
    </lineage>
</organism>
<keyword evidence="3" id="KW-0479">Metal-binding</keyword>
<dbReference type="EMBL" id="CP029487">
    <property type="protein sequence ID" value="QCT69800.1"/>
    <property type="molecule type" value="Genomic_DNA"/>
</dbReference>
<comment type="similarity">
    <text evidence="1">Belongs to the peptidase M20A family.</text>
</comment>
<dbReference type="Gene3D" id="3.30.70.360">
    <property type="match status" value="1"/>
</dbReference>
<dbReference type="AlphaFoldDB" id="A0A4P9C3G5"/>
<evidence type="ECO:0000256" key="4">
    <source>
        <dbReference type="ARBA" id="ARBA00022801"/>
    </source>
</evidence>
<dbReference type="InterPro" id="IPR047177">
    <property type="entry name" value="Pept_M20A"/>
</dbReference>
<dbReference type="InterPro" id="IPR001261">
    <property type="entry name" value="ArgE/DapE_CS"/>
</dbReference>
<keyword evidence="8" id="KW-1185">Reference proteome</keyword>
<evidence type="ECO:0000313" key="7">
    <source>
        <dbReference type="EMBL" id="QCT69800.1"/>
    </source>
</evidence>
<dbReference type="SUPFAM" id="SSF53187">
    <property type="entry name" value="Zn-dependent exopeptidases"/>
    <property type="match status" value="1"/>
</dbReference>
<gene>
    <name evidence="7" type="ORF">CPZ25_000270</name>
</gene>
<evidence type="ECO:0000256" key="3">
    <source>
        <dbReference type="ARBA" id="ARBA00022723"/>
    </source>
</evidence>
<proteinExistence type="inferred from homology"/>
<feature type="domain" description="Peptidase M20 dimerisation" evidence="6">
    <location>
        <begin position="201"/>
        <end position="348"/>
    </location>
</feature>